<dbReference type="CDD" id="cd07033">
    <property type="entry name" value="TPP_PYR_DXS_TK_like"/>
    <property type="match status" value="1"/>
</dbReference>
<feature type="binding site" evidence="11">
    <location>
        <position position="476"/>
    </location>
    <ligand>
        <name>substrate</name>
    </ligand>
</feature>
<keyword evidence="18" id="KW-1185">Reference proteome</keyword>
<evidence type="ECO:0000256" key="6">
    <source>
        <dbReference type="ARBA" id="ARBA00022723"/>
    </source>
</evidence>
<organism evidence="17 18">
    <name type="scientific">Apiospora kogelbergensis</name>
    <dbReference type="NCBI Taxonomy" id="1337665"/>
    <lineage>
        <taxon>Eukaryota</taxon>
        <taxon>Fungi</taxon>
        <taxon>Dikarya</taxon>
        <taxon>Ascomycota</taxon>
        <taxon>Pezizomycotina</taxon>
        <taxon>Sordariomycetes</taxon>
        <taxon>Xylariomycetidae</taxon>
        <taxon>Amphisphaeriales</taxon>
        <taxon>Apiosporaceae</taxon>
        <taxon>Apiospora</taxon>
    </lineage>
</organism>
<dbReference type="NCBIfam" id="TIGR00232">
    <property type="entry name" value="tktlase_bact"/>
    <property type="match status" value="1"/>
</dbReference>
<feature type="binding site" evidence="12">
    <location>
        <position position="264"/>
    </location>
    <ligand>
        <name>thiamine diphosphate</name>
        <dbReference type="ChEBI" id="CHEBI:58937"/>
    </ligand>
</feature>
<proteinExistence type="inferred from homology"/>
<feature type="binding site" evidence="11">
    <location>
        <position position="480"/>
    </location>
    <ligand>
        <name>substrate</name>
    </ligand>
</feature>
<evidence type="ECO:0000313" key="17">
    <source>
        <dbReference type="EMBL" id="KAK8120749.1"/>
    </source>
</evidence>
<comment type="cofactor">
    <cofactor evidence="1">
        <name>Co(2+)</name>
        <dbReference type="ChEBI" id="CHEBI:48828"/>
    </cofactor>
</comment>
<dbReference type="InterPro" id="IPR020826">
    <property type="entry name" value="Transketolase_BS"/>
</dbReference>
<keyword evidence="15" id="KW-0106">Calcium</keyword>
<accession>A0AAW0R0H5</accession>
<keyword evidence="8 12" id="KW-0786">Thiamine pyrophosphate</keyword>
<feature type="binding site" evidence="11">
    <location>
        <position position="359"/>
    </location>
    <ligand>
        <name>substrate</name>
    </ligand>
</feature>
<dbReference type="InterPro" id="IPR029061">
    <property type="entry name" value="THDP-binding"/>
</dbReference>
<dbReference type="SMART" id="SM00861">
    <property type="entry name" value="Transket_pyr"/>
    <property type="match status" value="1"/>
</dbReference>
<evidence type="ECO:0000256" key="8">
    <source>
        <dbReference type="ARBA" id="ARBA00023052"/>
    </source>
</evidence>
<dbReference type="Pfam" id="PF02779">
    <property type="entry name" value="Transket_pyr"/>
    <property type="match status" value="1"/>
</dbReference>
<evidence type="ECO:0000256" key="1">
    <source>
        <dbReference type="ARBA" id="ARBA00001941"/>
    </source>
</evidence>
<feature type="site" description="Important for catalytic activity" evidence="14">
    <location>
        <position position="264"/>
    </location>
</feature>
<dbReference type="FunFam" id="3.40.50.920:FF:000003">
    <property type="entry name" value="Transketolase"/>
    <property type="match status" value="1"/>
</dbReference>
<dbReference type="FunFam" id="3.40.50.970:FF:000003">
    <property type="entry name" value="Transketolase"/>
    <property type="match status" value="1"/>
</dbReference>
<feature type="binding site" evidence="12">
    <location>
        <position position="188"/>
    </location>
    <ligand>
        <name>thiamine diphosphate</name>
        <dbReference type="ChEBI" id="CHEBI:58937"/>
    </ligand>
</feature>
<evidence type="ECO:0000256" key="12">
    <source>
        <dbReference type="PIRSR" id="PIRSR605478-3"/>
    </source>
</evidence>
<dbReference type="CDD" id="cd02012">
    <property type="entry name" value="TPP_TK"/>
    <property type="match status" value="1"/>
</dbReference>
<dbReference type="InterPro" id="IPR005474">
    <property type="entry name" value="Transketolase_N"/>
</dbReference>
<sequence length="685" mass="74979">MGYTETDWRAINTIRTLAADATFHSNSGHPGAPMGMAPVAHVLFNKFMKFNPKNPKWLNRDRFVLSNGHGCMLQYALLHLYGYELSIDDLKKFRSVDSITPGHPEAHDTPGIEVTTGPLGQGISNAVGLAIAQAHTAATFNEDGFPIVDNYTYTFLGDGCLMEGVSGEASSLAGHLQLGNLIAIYDDNHISIDGDTNVAFTEDVVKRYESFGWHVVTVGDGDNDLDGIEAAIKQCQEVKDKPSMIKLRTTIGFGSLNQGTHGVHGSPLKADDIKQLKEKFGFNPEQSFAVAQEVYDLYNKHAAEGAAAEQEWNKMFESYGQKHQAKHADLIRRQKGDLPEGWEKNLPTYTPSDSAVASRKLSEIVLQKIHQVLPELVGGSADLTGSNLTRWKDAVDFQPPSTGLGDYSGRYIRYGVREHGMGAIMNGLAAYGTIIPYGGTFLNFVSYAAGAVRLSALSQVRNIWVATHDSIGLGEDGPTHQPIETLAHFRALPNCMVWRPADGNETSAAYYVALTQKHTPSIIALSRQNLPQLEGSTVANAAKGGYVLHEVEGADVTLVSTGSEVCICVDAVKYLAEKHNIKARIVSMPCFEVFDAQSKEYRLSVLPDGIPSMSVEVMSTMGWERYTHEQFGINRFGASGAYLDVYKKFEFTAEGISKRAVATVDFWKSVPNIRSPINRAFQQMI</sequence>
<gene>
    <name evidence="17" type="ORF">PG999_004869</name>
</gene>
<feature type="binding site" evidence="13">
    <location>
        <position position="188"/>
    </location>
    <ligand>
        <name>Mg(2+)</name>
        <dbReference type="ChEBI" id="CHEBI:18420"/>
    </ligand>
</feature>
<dbReference type="GO" id="GO:0006098">
    <property type="term" value="P:pentose-phosphate shunt"/>
    <property type="evidence" value="ECO:0007669"/>
    <property type="project" value="TreeGrafter"/>
</dbReference>
<dbReference type="SUPFAM" id="SSF52922">
    <property type="entry name" value="TK C-terminal domain-like"/>
    <property type="match status" value="1"/>
</dbReference>
<dbReference type="InterPro" id="IPR009014">
    <property type="entry name" value="Transketo_C/PFOR_II"/>
</dbReference>
<feature type="domain" description="Transketolase-like pyrimidine-binding" evidence="16">
    <location>
        <begin position="356"/>
        <end position="532"/>
    </location>
</feature>
<evidence type="ECO:0000313" key="18">
    <source>
        <dbReference type="Proteomes" id="UP001392437"/>
    </source>
</evidence>
<feature type="binding site" evidence="12">
    <location>
        <position position="159"/>
    </location>
    <ligand>
        <name>thiamine diphosphate</name>
        <dbReference type="ChEBI" id="CHEBI:58937"/>
    </ligand>
</feature>
<dbReference type="GO" id="GO:0004802">
    <property type="term" value="F:transketolase activity"/>
    <property type="evidence" value="ECO:0007669"/>
    <property type="project" value="UniProtKB-EC"/>
</dbReference>
<comment type="similarity">
    <text evidence="2 15">Belongs to the transketolase family.</text>
</comment>
<keyword evidence="6 13" id="KW-0479">Metal-binding</keyword>
<evidence type="ECO:0000256" key="11">
    <source>
        <dbReference type="PIRSR" id="PIRSR605478-2"/>
    </source>
</evidence>
<dbReference type="InterPro" id="IPR055152">
    <property type="entry name" value="Transketolase-like_C_2"/>
</dbReference>
<comment type="caution">
    <text evidence="17">The sequence shown here is derived from an EMBL/GenBank/DDBJ whole genome shotgun (WGS) entry which is preliminary data.</text>
</comment>
<evidence type="ECO:0000256" key="13">
    <source>
        <dbReference type="PIRSR" id="PIRSR605478-4"/>
    </source>
</evidence>
<comment type="subunit">
    <text evidence="3 15">Homodimer.</text>
</comment>
<comment type="cofactor">
    <cofactor evidence="12">
        <name>thiamine diphosphate</name>
        <dbReference type="ChEBI" id="CHEBI:58937"/>
    </cofactor>
    <text evidence="12">Binds 1 thiamine pyrophosphate per subunit. During the reaction, the substrate forms a covalent intermediate with the cofactor.</text>
</comment>
<comment type="catalytic activity">
    <reaction evidence="9 15">
        <text>D-sedoheptulose 7-phosphate + D-glyceraldehyde 3-phosphate = aldehydo-D-ribose 5-phosphate + D-xylulose 5-phosphate</text>
        <dbReference type="Rhea" id="RHEA:10508"/>
        <dbReference type="ChEBI" id="CHEBI:57483"/>
        <dbReference type="ChEBI" id="CHEBI:57737"/>
        <dbReference type="ChEBI" id="CHEBI:58273"/>
        <dbReference type="ChEBI" id="CHEBI:59776"/>
        <dbReference type="EC" id="2.2.1.1"/>
    </reaction>
</comment>
<keyword evidence="7 13" id="KW-0460">Magnesium</keyword>
<dbReference type="SUPFAM" id="SSF52518">
    <property type="entry name" value="Thiamin diphosphate-binding fold (THDP-binding)"/>
    <property type="match status" value="2"/>
</dbReference>
<dbReference type="Pfam" id="PF00456">
    <property type="entry name" value="Transketolase_N"/>
    <property type="match status" value="1"/>
</dbReference>
<feature type="site" description="Important for catalytic activity" evidence="14">
    <location>
        <position position="29"/>
    </location>
</feature>
<feature type="binding site" evidence="11">
    <location>
        <position position="29"/>
    </location>
    <ligand>
        <name>substrate</name>
    </ligand>
</feature>
<protein>
    <recommendedName>
        <fullName evidence="4 15">Transketolase</fullName>
        <ecNumber evidence="4 15">2.2.1.1</ecNumber>
    </recommendedName>
</protein>
<feature type="binding site" evidence="11">
    <location>
        <position position="386"/>
    </location>
    <ligand>
        <name>substrate</name>
    </ligand>
</feature>
<feature type="binding site" evidence="13">
    <location>
        <position position="190"/>
    </location>
    <ligand>
        <name>Mg(2+)</name>
        <dbReference type="ChEBI" id="CHEBI:18420"/>
    </ligand>
</feature>
<dbReference type="Gene3D" id="3.40.50.970">
    <property type="match status" value="2"/>
</dbReference>
<dbReference type="EMBL" id="JAQQWP010000004">
    <property type="protein sequence ID" value="KAK8120749.1"/>
    <property type="molecule type" value="Genomic_DNA"/>
</dbReference>
<evidence type="ECO:0000256" key="10">
    <source>
        <dbReference type="PIRSR" id="PIRSR605478-1"/>
    </source>
</evidence>
<feature type="binding site" evidence="12">
    <location>
        <position position="69"/>
    </location>
    <ligand>
        <name>thiamine diphosphate</name>
        <dbReference type="ChEBI" id="CHEBI:58937"/>
    </ligand>
</feature>
<feature type="binding site" evidence="13">
    <location>
        <position position="158"/>
    </location>
    <ligand>
        <name>Mg(2+)</name>
        <dbReference type="ChEBI" id="CHEBI:18420"/>
    </ligand>
</feature>
<dbReference type="GO" id="GO:0046872">
    <property type="term" value="F:metal ion binding"/>
    <property type="evidence" value="ECO:0007669"/>
    <property type="project" value="UniProtKB-KW"/>
</dbReference>
<feature type="binding site" evidence="12">
    <location>
        <position position="444"/>
    </location>
    <ligand>
        <name>thiamine diphosphate</name>
        <dbReference type="ChEBI" id="CHEBI:58937"/>
    </ligand>
</feature>
<dbReference type="Gene3D" id="3.40.50.920">
    <property type="match status" value="1"/>
</dbReference>
<dbReference type="InterPro" id="IPR005475">
    <property type="entry name" value="Transketolase-like_Pyr-bd"/>
</dbReference>
<dbReference type="EC" id="2.2.1.1" evidence="4 15"/>
<dbReference type="FunFam" id="3.40.50.970:FF:000004">
    <property type="entry name" value="Transketolase"/>
    <property type="match status" value="1"/>
</dbReference>
<evidence type="ECO:0000256" key="7">
    <source>
        <dbReference type="ARBA" id="ARBA00022842"/>
    </source>
</evidence>
<feature type="binding site" evidence="12">
    <location>
        <begin position="117"/>
        <end position="119"/>
    </location>
    <ligand>
        <name>thiamine diphosphate</name>
        <dbReference type="ChEBI" id="CHEBI:58937"/>
    </ligand>
</feature>
<reference evidence="17 18" key="1">
    <citation type="submission" date="2023-01" db="EMBL/GenBank/DDBJ databases">
        <title>Analysis of 21 Apiospora genomes using comparative genomics revels a genus with tremendous synthesis potential of carbohydrate active enzymes and secondary metabolites.</title>
        <authorList>
            <person name="Sorensen T."/>
        </authorList>
    </citation>
    <scope>NUCLEOTIDE SEQUENCE [LARGE SCALE GENOMIC DNA]</scope>
    <source>
        <strain evidence="17 18">CBS 117206</strain>
    </source>
</reference>
<feature type="active site" description="Proton donor" evidence="10">
    <location>
        <position position="418"/>
    </location>
</feature>
<evidence type="ECO:0000256" key="3">
    <source>
        <dbReference type="ARBA" id="ARBA00011738"/>
    </source>
</evidence>
<evidence type="ECO:0000259" key="16">
    <source>
        <dbReference type="SMART" id="SM00861"/>
    </source>
</evidence>
<feature type="binding site" evidence="11">
    <location>
        <position position="527"/>
    </location>
    <ligand>
        <name>substrate</name>
    </ligand>
</feature>
<dbReference type="GO" id="GO:0005829">
    <property type="term" value="C:cytosol"/>
    <property type="evidence" value="ECO:0007669"/>
    <property type="project" value="TreeGrafter"/>
</dbReference>
<evidence type="ECO:0000256" key="15">
    <source>
        <dbReference type="RuleBase" id="RU004996"/>
    </source>
</evidence>
<evidence type="ECO:0000256" key="4">
    <source>
        <dbReference type="ARBA" id="ARBA00013152"/>
    </source>
</evidence>
<evidence type="ECO:0000256" key="9">
    <source>
        <dbReference type="ARBA" id="ARBA00049473"/>
    </source>
</evidence>
<evidence type="ECO:0000256" key="14">
    <source>
        <dbReference type="PIRSR" id="PIRSR605478-5"/>
    </source>
</evidence>
<name>A0AAW0R0H5_9PEZI</name>
<comment type="cofactor">
    <cofactor evidence="15">
        <name>Mg(2+)</name>
        <dbReference type="ChEBI" id="CHEBI:18420"/>
    </cofactor>
    <cofactor evidence="15">
        <name>Ca(2+)</name>
        <dbReference type="ChEBI" id="CHEBI:29108"/>
    </cofactor>
    <cofactor evidence="15">
        <name>Mn(2+)</name>
        <dbReference type="ChEBI" id="CHEBI:29035"/>
    </cofactor>
    <cofactor evidence="15">
        <name>Co(2+)</name>
        <dbReference type="ChEBI" id="CHEBI:48828"/>
    </cofactor>
    <text evidence="15">Binds 1 Mg(2+) ion per subunit. Can also utilize other divalent metal cations, such as Ca(2+), Mn(2+) and Co(2+).</text>
</comment>
<dbReference type="PROSITE" id="PS00802">
    <property type="entry name" value="TRANSKETOLASE_2"/>
    <property type="match status" value="1"/>
</dbReference>
<dbReference type="Pfam" id="PF22613">
    <property type="entry name" value="Transketolase_C_1"/>
    <property type="match status" value="1"/>
</dbReference>
<dbReference type="InterPro" id="IPR049557">
    <property type="entry name" value="Transketolase_CS"/>
</dbReference>
<evidence type="ECO:0000256" key="2">
    <source>
        <dbReference type="ARBA" id="ARBA00007131"/>
    </source>
</evidence>
<evidence type="ECO:0000256" key="5">
    <source>
        <dbReference type="ARBA" id="ARBA00022679"/>
    </source>
</evidence>
<comment type="cofactor">
    <cofactor evidence="13">
        <name>Mg(2+)</name>
        <dbReference type="ChEBI" id="CHEBI:18420"/>
    </cofactor>
    <text evidence="13">Binds 1 Mg(2+) ion per subunit. Can also utilize other divalent metal cations, such as Ca(2+), Mn(2+) and Co(2+).</text>
</comment>
<comment type="function">
    <text evidence="15">Catalyzes the transfer of a two-carbon ketol group from a ketose donor to an aldose acceptor, via a covalent intermediate with the cofactor thiamine pyrophosphate.</text>
</comment>
<dbReference type="AlphaFoldDB" id="A0AAW0R0H5"/>
<dbReference type="PANTHER" id="PTHR43522:SF2">
    <property type="entry name" value="TRANSKETOLASE 1-RELATED"/>
    <property type="match status" value="1"/>
</dbReference>
<dbReference type="PANTHER" id="PTHR43522">
    <property type="entry name" value="TRANSKETOLASE"/>
    <property type="match status" value="1"/>
</dbReference>
<dbReference type="PROSITE" id="PS00801">
    <property type="entry name" value="TRANSKETOLASE_1"/>
    <property type="match status" value="1"/>
</dbReference>
<dbReference type="GO" id="GO:0005634">
    <property type="term" value="C:nucleus"/>
    <property type="evidence" value="ECO:0007669"/>
    <property type="project" value="TreeGrafter"/>
</dbReference>
<keyword evidence="5 15" id="KW-0808">Transferase</keyword>
<dbReference type="InterPro" id="IPR005478">
    <property type="entry name" value="Transketolase_bac-like"/>
</dbReference>
<feature type="binding site" evidence="11">
    <location>
        <position position="468"/>
    </location>
    <ligand>
        <name>substrate</name>
    </ligand>
</feature>
<feature type="binding site" evidence="11">
    <location>
        <position position="264"/>
    </location>
    <ligand>
        <name>substrate</name>
    </ligand>
</feature>
<dbReference type="Proteomes" id="UP001392437">
    <property type="component" value="Unassembled WGS sequence"/>
</dbReference>
<dbReference type="InterPro" id="IPR033247">
    <property type="entry name" value="Transketolase_fam"/>
</dbReference>